<comment type="cofactor">
    <cofactor evidence="3 14">
        <name>a divalent metal cation</name>
        <dbReference type="ChEBI" id="CHEBI:60240"/>
    </cofactor>
</comment>
<dbReference type="Proteomes" id="UP000603352">
    <property type="component" value="Unassembled WGS sequence"/>
</dbReference>
<evidence type="ECO:0000256" key="7">
    <source>
        <dbReference type="ARBA" id="ARBA00009789"/>
    </source>
</evidence>
<dbReference type="Pfam" id="PF01128">
    <property type="entry name" value="IspD"/>
    <property type="match status" value="1"/>
</dbReference>
<evidence type="ECO:0000256" key="13">
    <source>
        <dbReference type="ARBA" id="ARBA00023268"/>
    </source>
</evidence>
<evidence type="ECO:0000256" key="2">
    <source>
        <dbReference type="ARBA" id="ARBA00001282"/>
    </source>
</evidence>
<dbReference type="PANTHER" id="PTHR43181">
    <property type="entry name" value="2-C-METHYL-D-ERYTHRITOL 2,4-CYCLODIPHOSPHATE SYNTHASE, CHLOROPLASTIC"/>
    <property type="match status" value="1"/>
</dbReference>
<dbReference type="EMBL" id="BMDZ01000019">
    <property type="protein sequence ID" value="GGB38499.1"/>
    <property type="molecule type" value="Genomic_DNA"/>
</dbReference>
<organism evidence="16 17">
    <name type="scientific">Tistrella bauzanensis</name>
    <dbReference type="NCBI Taxonomy" id="657419"/>
    <lineage>
        <taxon>Bacteria</taxon>
        <taxon>Pseudomonadati</taxon>
        <taxon>Pseudomonadota</taxon>
        <taxon>Alphaproteobacteria</taxon>
        <taxon>Geminicoccales</taxon>
        <taxon>Geminicoccaceae</taxon>
        <taxon>Tistrella</taxon>
    </lineage>
</organism>
<name>A0ABQ1IF82_9PROT</name>
<feature type="site" description="Transition state stabilizer" evidence="14">
    <location>
        <position position="45"/>
    </location>
</feature>
<dbReference type="HAMAP" id="MF_01520">
    <property type="entry name" value="IspDF"/>
    <property type="match status" value="1"/>
</dbReference>
<feature type="binding site" evidence="14">
    <location>
        <position position="274"/>
    </location>
    <ligand>
        <name>a divalent metal cation</name>
        <dbReference type="ChEBI" id="CHEBI:60240"/>
    </ligand>
</feature>
<feature type="site" description="Positions MEP for the nucleophilic attack" evidence="14">
    <location>
        <position position="240"/>
    </location>
</feature>
<reference evidence="17" key="1">
    <citation type="journal article" date="2019" name="Int. J. Syst. Evol. Microbiol.">
        <title>The Global Catalogue of Microorganisms (GCM) 10K type strain sequencing project: providing services to taxonomists for standard genome sequencing and annotation.</title>
        <authorList>
            <consortium name="The Broad Institute Genomics Platform"/>
            <consortium name="The Broad Institute Genome Sequencing Center for Infectious Disease"/>
            <person name="Wu L."/>
            <person name="Ma J."/>
        </authorList>
    </citation>
    <scope>NUCLEOTIDE SEQUENCE [LARGE SCALE GENOMIC DNA]</scope>
    <source>
        <strain evidence="17">CGMCC 1.10188</strain>
    </source>
</reference>
<feature type="site" description="Transition state stabilizer" evidence="14">
    <location>
        <position position="399"/>
    </location>
</feature>
<evidence type="ECO:0000256" key="4">
    <source>
        <dbReference type="ARBA" id="ARBA00004709"/>
    </source>
</evidence>
<dbReference type="InterPro" id="IPR029044">
    <property type="entry name" value="Nucleotide-diphossugar_trans"/>
</dbReference>
<comment type="similarity">
    <text evidence="6">Belongs to the IspF family.</text>
</comment>
<evidence type="ECO:0000256" key="6">
    <source>
        <dbReference type="ARBA" id="ARBA00008480"/>
    </source>
</evidence>
<dbReference type="NCBIfam" id="NF006899">
    <property type="entry name" value="PRK09382.1"/>
    <property type="match status" value="1"/>
</dbReference>
<dbReference type="NCBIfam" id="TIGR00151">
    <property type="entry name" value="ispF"/>
    <property type="match status" value="1"/>
</dbReference>
<evidence type="ECO:0000259" key="15">
    <source>
        <dbReference type="Pfam" id="PF02542"/>
    </source>
</evidence>
<dbReference type="CDD" id="cd00554">
    <property type="entry name" value="MECDP_synthase"/>
    <property type="match status" value="1"/>
</dbReference>
<evidence type="ECO:0000256" key="1">
    <source>
        <dbReference type="ARBA" id="ARBA00000200"/>
    </source>
</evidence>
<comment type="catalytic activity">
    <reaction evidence="1 14">
        <text>4-CDP-2-C-methyl-D-erythritol 2-phosphate = 2-C-methyl-D-erythritol 2,4-cyclic diphosphate + CMP</text>
        <dbReference type="Rhea" id="RHEA:23864"/>
        <dbReference type="ChEBI" id="CHEBI:57919"/>
        <dbReference type="ChEBI" id="CHEBI:58483"/>
        <dbReference type="ChEBI" id="CHEBI:60377"/>
        <dbReference type="EC" id="4.6.1.12"/>
    </reaction>
</comment>
<sequence>MTATLFDAASANADPADPASAVRPRVAVLIVAAGRGRRFGTAVPKQYQALDGQAVLCHPMRAFLDHPRIDRVQVVIGADDQVLYDLTTDGLDPRSGKLAPAVIGGAERQASVRLGLEALAAAGGIDLVLVHDAARPFVPAAMIDRVIDALGDAPAALPALPVTDTLKRAADAAADGAALVAGTMARDGLWRAQTPQGARLDLLLAAHHAVAGLALTDDAAVMEAAGHAVRLVAGSETAFKITTAGDFDRARQMLAASGSRPAATLLPATGTGFDVHGFGPGNHVWLCGVAVPHSHGLNGHSDADVALHALTDAVLGAIAADDIGRHFPPSDPRWKGASSDRFLVHALALMGAMGGRLVHCDVTIIGERPKIGPHRAAMRARLADLTGLPPTRIGVKATTTEKLGFTGRGEGLAAMASATVLLPEAGTGAIIWERTP</sequence>
<dbReference type="EC" id="4.6.1.12" evidence="14"/>
<comment type="pathway">
    <text evidence="4 14">Isoprenoid biosynthesis; isopentenyl diphosphate biosynthesis via DXP pathway; isopentenyl diphosphate from 1-deoxy-D-xylulose 5-phosphate: step 4/6.</text>
</comment>
<feature type="domain" description="2-C-methyl-D-erythritol 2,4-cyclodiphosphate synthase" evidence="15">
    <location>
        <begin position="269"/>
        <end position="420"/>
    </location>
</feature>
<comment type="similarity">
    <text evidence="7">Belongs to the IspD/TarI cytidylyltransferase family. IspD subfamily.</text>
</comment>
<keyword evidence="17" id="KW-1185">Reference proteome</keyword>
<dbReference type="SUPFAM" id="SSF69765">
    <property type="entry name" value="IpsF-like"/>
    <property type="match status" value="1"/>
</dbReference>
<dbReference type="HAMAP" id="MF_00107">
    <property type="entry name" value="IspF"/>
    <property type="match status" value="1"/>
</dbReference>
<dbReference type="CDD" id="cd02516">
    <property type="entry name" value="CDP-ME_synthetase"/>
    <property type="match status" value="1"/>
</dbReference>
<evidence type="ECO:0000256" key="11">
    <source>
        <dbReference type="ARBA" id="ARBA00023229"/>
    </source>
</evidence>
<comment type="pathway">
    <text evidence="5 14">Isoprenoid biosynthesis; isopentenyl diphosphate biosynthesis via DXP pathway; isopentenyl diphosphate from 1-deoxy-D-xylulose 5-phosphate: step 2/6.</text>
</comment>
<keyword evidence="12 14" id="KW-0456">Lyase</keyword>
<keyword evidence="8 14" id="KW-0808">Transferase</keyword>
<evidence type="ECO:0000256" key="8">
    <source>
        <dbReference type="ARBA" id="ARBA00022679"/>
    </source>
</evidence>
<comment type="similarity">
    <text evidence="14">In the N-terminal section; belongs to the IspD/TarI cytidylyltransferase family. IspD subfamily.</text>
</comment>
<evidence type="ECO:0000256" key="12">
    <source>
        <dbReference type="ARBA" id="ARBA00023239"/>
    </source>
</evidence>
<comment type="function">
    <text evidence="14">Bifunctional enzyme that catalyzes the formation of 4-diphosphocytidyl-2-C-methyl-D-erythritol from CTP and 2-C-methyl-D-erythritol 4-phosphate (MEP) (IspD), and catalyzes the conversion of 4-diphosphocytidyl-2-C-methyl-D-erythritol 2-phosphate (CDP-ME2P) to 2-C-methyl-D-erythritol 2,4-cyclodiphosphate (ME-CPP) with a corresponding release of cytidine 5-monophosphate (CMP) (IspF).</text>
</comment>
<keyword evidence="11 14" id="KW-0414">Isoprene biosynthesis</keyword>
<dbReference type="InterPro" id="IPR001228">
    <property type="entry name" value="IspD"/>
</dbReference>
<dbReference type="PROSITE" id="PS01295">
    <property type="entry name" value="ISPD"/>
    <property type="match status" value="1"/>
</dbReference>
<dbReference type="InterPro" id="IPR036571">
    <property type="entry name" value="MECDP_synthase_sf"/>
</dbReference>
<feature type="site" description="Positions MEP for the nucleophilic attack" evidence="14">
    <location>
        <position position="186"/>
    </location>
</feature>
<evidence type="ECO:0000256" key="14">
    <source>
        <dbReference type="HAMAP-Rule" id="MF_01520"/>
    </source>
</evidence>
<gene>
    <name evidence="14 16" type="primary">ispDF</name>
    <name evidence="16" type="ORF">GCM10011505_20090</name>
</gene>
<dbReference type="InterPro" id="IPR020555">
    <property type="entry name" value="MECDP_synthase_CS"/>
</dbReference>
<feature type="site" description="Transition state stabilizer" evidence="14">
    <location>
        <position position="300"/>
    </location>
</feature>
<proteinExistence type="inferred from homology"/>
<dbReference type="PANTHER" id="PTHR43181:SF1">
    <property type="entry name" value="2-C-METHYL-D-ERYTHRITOL 2,4-CYCLODIPHOSPHATE SYNTHASE, CHLOROPLASTIC"/>
    <property type="match status" value="1"/>
</dbReference>
<dbReference type="RefSeq" id="WP_188577364.1">
    <property type="nucleotide sequence ID" value="NZ_BMDZ01000019.1"/>
</dbReference>
<feature type="binding site" evidence="14">
    <location>
        <position position="276"/>
    </location>
    <ligand>
        <name>a divalent metal cation</name>
        <dbReference type="ChEBI" id="CHEBI:60240"/>
    </ligand>
</feature>
<dbReference type="PROSITE" id="PS01350">
    <property type="entry name" value="ISPF"/>
    <property type="match status" value="1"/>
</dbReference>
<comment type="caution">
    <text evidence="16">The sequence shown here is derived from an EMBL/GenBank/DDBJ whole genome shotgun (WGS) entry which is preliminary data.</text>
</comment>
<evidence type="ECO:0000256" key="9">
    <source>
        <dbReference type="ARBA" id="ARBA00022695"/>
    </source>
</evidence>
<feature type="binding site" evidence="14">
    <location>
        <begin position="300"/>
        <end position="301"/>
    </location>
    <ligand>
        <name>4-CDP-2-C-methyl-D-erythritol 2-phosphate</name>
        <dbReference type="ChEBI" id="CHEBI:57919"/>
    </ligand>
</feature>
<feature type="region of interest" description="2-C-methyl-D-erythritol 2,4-cyclodiphosphate synthase" evidence="14">
    <location>
        <begin position="268"/>
        <end position="436"/>
    </location>
</feature>
<feature type="binding site" evidence="14">
    <location>
        <begin position="274"/>
        <end position="276"/>
    </location>
    <ligand>
        <name>4-CDP-2-C-methyl-D-erythritol 2-phosphate</name>
        <dbReference type="ChEBI" id="CHEBI:57919"/>
    </ligand>
</feature>
<dbReference type="InterPro" id="IPR026596">
    <property type="entry name" value="IspD/F"/>
</dbReference>
<feature type="binding site" evidence="14">
    <location>
        <begin position="398"/>
        <end position="401"/>
    </location>
    <ligand>
        <name>4-CDP-2-C-methyl-D-erythritol 2-phosphate</name>
        <dbReference type="ChEBI" id="CHEBI:57919"/>
    </ligand>
</feature>
<dbReference type="Gene3D" id="3.90.550.10">
    <property type="entry name" value="Spore Coat Polysaccharide Biosynthesis Protein SpsA, Chain A"/>
    <property type="match status" value="1"/>
</dbReference>
<accession>A0ABQ1IF82</accession>
<dbReference type="InterPro" id="IPR018294">
    <property type="entry name" value="ISPD_synthase_CS"/>
</dbReference>
<feature type="binding site" evidence="14">
    <location>
        <position position="408"/>
    </location>
    <ligand>
        <name>4-CDP-2-C-methyl-D-erythritol 2-phosphate</name>
        <dbReference type="ChEBI" id="CHEBI:57919"/>
    </ligand>
</feature>
<feature type="binding site" evidence="14">
    <location>
        <position position="308"/>
    </location>
    <ligand>
        <name>a divalent metal cation</name>
        <dbReference type="ChEBI" id="CHEBI:60240"/>
    </ligand>
</feature>
<feature type="region of interest" description="2-C-methyl-D-erythritol 4-phosphate cytidylyltransferase" evidence="14">
    <location>
        <begin position="1"/>
        <end position="267"/>
    </location>
</feature>
<protein>
    <recommendedName>
        <fullName evidence="14">Bifunctional enzyme IspD/IspF</fullName>
    </recommendedName>
    <domain>
        <recommendedName>
            <fullName evidence="14">2-C-methyl-D-erythritol 4-phosphate cytidylyltransferase</fullName>
            <ecNumber evidence="14">2.7.7.60</ecNumber>
        </recommendedName>
        <alternativeName>
            <fullName evidence="14">4-diphosphocytidyl-2C-methyl-D-erythritol synthase</fullName>
        </alternativeName>
        <alternativeName>
            <fullName evidence="14">MEP cytidylyltransferase</fullName>
            <shortName evidence="14">MCT</shortName>
        </alternativeName>
    </domain>
    <domain>
        <recommendedName>
            <fullName evidence="14">2-C-methyl-D-erythritol 2,4-cyclodiphosphate synthase</fullName>
            <shortName evidence="14">MECDP-synthase</shortName>
            <shortName evidence="14">MECPP-synthase</shortName>
            <shortName evidence="14">MECPS</shortName>
            <ecNumber evidence="14">4.6.1.12</ecNumber>
        </recommendedName>
    </domain>
</protein>
<feature type="site" description="Transition state stabilizer" evidence="14">
    <location>
        <position position="38"/>
    </location>
</feature>
<feature type="binding site" evidence="14">
    <location>
        <position position="405"/>
    </location>
    <ligand>
        <name>4-CDP-2-C-methyl-D-erythritol 2-phosphate</name>
        <dbReference type="ChEBI" id="CHEBI:57919"/>
    </ligand>
</feature>
<evidence type="ECO:0000256" key="3">
    <source>
        <dbReference type="ARBA" id="ARBA00001968"/>
    </source>
</evidence>
<dbReference type="EC" id="2.7.7.60" evidence="14"/>
<comment type="catalytic activity">
    <reaction evidence="2 14">
        <text>2-C-methyl-D-erythritol 4-phosphate + CTP + H(+) = 4-CDP-2-C-methyl-D-erythritol + diphosphate</text>
        <dbReference type="Rhea" id="RHEA:13429"/>
        <dbReference type="ChEBI" id="CHEBI:15378"/>
        <dbReference type="ChEBI" id="CHEBI:33019"/>
        <dbReference type="ChEBI" id="CHEBI:37563"/>
        <dbReference type="ChEBI" id="CHEBI:57823"/>
        <dbReference type="ChEBI" id="CHEBI:58262"/>
        <dbReference type="EC" id="2.7.7.60"/>
    </reaction>
</comment>
<dbReference type="HAMAP" id="MF_00108">
    <property type="entry name" value="IspD"/>
    <property type="match status" value="1"/>
</dbReference>
<dbReference type="Pfam" id="PF02542">
    <property type="entry name" value="YgbB"/>
    <property type="match status" value="1"/>
</dbReference>
<dbReference type="InterPro" id="IPR034683">
    <property type="entry name" value="IspD/TarI"/>
</dbReference>
<dbReference type="InterPro" id="IPR003526">
    <property type="entry name" value="MECDP_synthase"/>
</dbReference>
<dbReference type="NCBIfam" id="TIGR00453">
    <property type="entry name" value="ispD"/>
    <property type="match status" value="1"/>
</dbReference>
<comment type="caution">
    <text evidence="14">Lacks conserved residue(s) required for the propagation of feature annotation.</text>
</comment>
<feature type="binding site" evidence="14">
    <location>
        <begin position="322"/>
        <end position="324"/>
    </location>
    <ligand>
        <name>4-CDP-2-C-methyl-D-erythritol 2-phosphate</name>
        <dbReference type="ChEBI" id="CHEBI:57919"/>
    </ligand>
</feature>
<evidence type="ECO:0000313" key="16">
    <source>
        <dbReference type="EMBL" id="GGB38499.1"/>
    </source>
</evidence>
<evidence type="ECO:0000256" key="10">
    <source>
        <dbReference type="ARBA" id="ARBA00022723"/>
    </source>
</evidence>
<evidence type="ECO:0000313" key="17">
    <source>
        <dbReference type="Proteomes" id="UP000603352"/>
    </source>
</evidence>
<keyword evidence="10 14" id="KW-0479">Metal-binding</keyword>
<keyword evidence="13 14" id="KW-0511">Multifunctional enzyme</keyword>
<comment type="similarity">
    <text evidence="14">In the C-terminal section; belongs to the IspF family.</text>
</comment>
<evidence type="ECO:0000256" key="5">
    <source>
        <dbReference type="ARBA" id="ARBA00004787"/>
    </source>
</evidence>
<dbReference type="Gene3D" id="3.30.1330.50">
    <property type="entry name" value="2-C-methyl-D-erythritol 2,4-cyclodiphosphate synthase"/>
    <property type="match status" value="1"/>
</dbReference>
<dbReference type="SUPFAM" id="SSF53448">
    <property type="entry name" value="Nucleotide-diphospho-sugar transferases"/>
    <property type="match status" value="1"/>
</dbReference>
<keyword evidence="9 14" id="KW-0548">Nucleotidyltransferase</keyword>